<keyword evidence="3" id="KW-1185">Reference proteome</keyword>
<proteinExistence type="predicted"/>
<dbReference type="PANTHER" id="PTHR28027">
    <property type="entry name" value="TRANSCRIPTIONAL REGULATOR MIT1"/>
    <property type="match status" value="1"/>
</dbReference>
<feature type="transmembrane region" description="Helical" evidence="1">
    <location>
        <begin position="829"/>
        <end position="850"/>
    </location>
</feature>
<dbReference type="PANTHER" id="PTHR28027:SF2">
    <property type="entry name" value="TRANSCRIPTIONAL REGULATOR MIT1"/>
    <property type="match status" value="1"/>
</dbReference>
<dbReference type="VEuPathDB" id="MicrosporidiaDB:EDEG_02593"/>
<dbReference type="EMBL" id="AFBI03000048">
    <property type="protein sequence ID" value="EJW03011.1"/>
    <property type="molecule type" value="Genomic_DNA"/>
</dbReference>
<keyword evidence="1" id="KW-1133">Transmembrane helix</keyword>
<dbReference type="GO" id="GO:0003677">
    <property type="term" value="F:DNA binding"/>
    <property type="evidence" value="ECO:0007669"/>
    <property type="project" value="TreeGrafter"/>
</dbReference>
<dbReference type="InParanoid" id="J9D5D8"/>
<reference evidence="2 3" key="1">
    <citation type="submission" date="2011-08" db="EMBL/GenBank/DDBJ databases">
        <authorList>
            <person name="Liu Z.J."/>
            <person name="Shi F.L."/>
            <person name="Lu J.Q."/>
            <person name="Li M."/>
            <person name="Wang Z.L."/>
        </authorList>
    </citation>
    <scope>NUCLEOTIDE SEQUENCE [LARGE SCALE GENOMIC DNA]</scope>
    <source>
        <strain evidence="2 3">USNM 41457</strain>
    </source>
</reference>
<evidence type="ECO:0000313" key="3">
    <source>
        <dbReference type="Proteomes" id="UP000003163"/>
    </source>
</evidence>
<dbReference type="OrthoDB" id="5572844at2759"/>
<keyword evidence="1" id="KW-0472">Membrane</keyword>
<sequence length="865" mass="101067">MYIETILTCLHTELDVIMLIDLCRYNILPRVTRRLTYNEKKLIKDGSVFVYEETESKMKRWTDGRLWSPSRSCGIFLGYREYKPMVNLYNDSGSSWSYSYQSNISKDSQCASTYHALDNSEKSFIQTNDKDGNLFDINIDGNLFFPNSGSNFLLKENCGLNTDFSTISKYNIPARKSSISDDINCNNNNLLNGVKFRKYSVDNMKNNRRINSCKELGNFNKKMIKELGNKKFKCNFNSENREDIFKNNLRRKSEIICGENERYNAEIEKRKFSVETRIGNNNFNENNNLSRFNDIKHDNLLDSFFINDKNSKPEYLANENACNAMQLTDNNGDNSNSYTFDSSKTKSSDSNFNKLGSFCQMNDENKYLYKKTLTATLKNRTYHIIAYQNLEDELTGRCCFKWGNRLRRLYDEFTIYKNSFMLGKGNLVPKNLNKYLFSKCDTIDPAKINYNNPSRVNDENVLNYYQRNDINNGKHIFSHVNQQFEDKSAFVHLGNEQVASRVDDINGNIEKETVSKNKIIYSNGCFLTELNRNNTEENNEKATNQYVKNIKSIYNSTNNSLLSESHYANNNQNCEKQKENFLYYSNFSFDLENQHNLKMIVNNQFINKNMPNNDENNIIKIENKQNCKYNDNLTTFENLEEKININQDDIKKNQNNLIPNIISNNECAQFQFCDFNYDETNQNIFKLKNIQENDIVSNNESILDNIKMSRLQTESRQNEKFMSKFKEKSENSFNNDDNLIELAIYEEVNKCDSKNPNTLDDAIDKIKKNIFKEEKIEGQNNLTNFDQKCCFANNLNDIVMKKPVYIDEIVRENLSNGNLDANDIKTKKILNITILILKIIIIINFLILIIQNLQKINKMIIVCLK</sequence>
<name>J9D5D8_EDHAE</name>
<organism evidence="2 3">
    <name type="scientific">Edhazardia aedis (strain USNM 41457)</name>
    <name type="common">Microsporidian parasite</name>
    <dbReference type="NCBI Taxonomy" id="1003232"/>
    <lineage>
        <taxon>Eukaryota</taxon>
        <taxon>Fungi</taxon>
        <taxon>Fungi incertae sedis</taxon>
        <taxon>Microsporidia</taxon>
        <taxon>Edhazardia</taxon>
    </lineage>
</organism>
<dbReference type="HOGENOM" id="CLU_331211_0_0_1"/>
<gene>
    <name evidence="2" type="ORF">EDEG_02593</name>
</gene>
<reference evidence="3" key="2">
    <citation type="submission" date="2015-07" db="EMBL/GenBank/DDBJ databases">
        <title>Contrasting host-pathogen interactions and genome evolution in two generalist and specialist microsporidian pathogens of mosquitoes.</title>
        <authorList>
            <consortium name="The Broad Institute Genomics Platform"/>
            <consortium name="The Broad Institute Genome Sequencing Center for Infectious Disease"/>
            <person name="Cuomo C.A."/>
            <person name="Sanscrainte N.D."/>
            <person name="Goldberg J.M."/>
            <person name="Heiman D."/>
            <person name="Young S."/>
            <person name="Zeng Q."/>
            <person name="Becnel J.J."/>
            <person name="Birren B.W."/>
        </authorList>
    </citation>
    <scope>NUCLEOTIDE SEQUENCE [LARGE SCALE GENOMIC DNA]</scope>
    <source>
        <strain evidence="3">USNM 41457</strain>
    </source>
</reference>
<protein>
    <submittedName>
        <fullName evidence="2">Uncharacterized protein</fullName>
    </submittedName>
</protein>
<dbReference type="InterPro" id="IPR018608">
    <property type="entry name" value="Gti1/Pac2"/>
</dbReference>
<dbReference type="Pfam" id="PF09729">
    <property type="entry name" value="Gti1_Pac2"/>
    <property type="match status" value="1"/>
</dbReference>
<keyword evidence="1" id="KW-0812">Transmembrane</keyword>
<evidence type="ECO:0000256" key="1">
    <source>
        <dbReference type="SAM" id="Phobius"/>
    </source>
</evidence>
<dbReference type="Proteomes" id="UP000003163">
    <property type="component" value="Unassembled WGS sequence"/>
</dbReference>
<comment type="caution">
    <text evidence="2">The sequence shown here is derived from an EMBL/GenBank/DDBJ whole genome shotgun (WGS) entry which is preliminary data.</text>
</comment>
<evidence type="ECO:0000313" key="2">
    <source>
        <dbReference type="EMBL" id="EJW03011.1"/>
    </source>
</evidence>
<accession>J9D5D8</accession>
<dbReference type="AlphaFoldDB" id="J9D5D8"/>